<dbReference type="EMBL" id="JANIPJ010000018">
    <property type="protein sequence ID" value="MCR2806648.1"/>
    <property type="molecule type" value="Genomic_DNA"/>
</dbReference>
<evidence type="ECO:0000313" key="2">
    <source>
        <dbReference type="EMBL" id="MCR2806648.1"/>
    </source>
</evidence>
<evidence type="ECO:0000313" key="3">
    <source>
        <dbReference type="Proteomes" id="UP001141950"/>
    </source>
</evidence>
<keyword evidence="3" id="KW-1185">Reference proteome</keyword>
<dbReference type="AlphaFoldDB" id="A0A9X2SCD4"/>
<reference evidence="2" key="1">
    <citation type="submission" date="2022-08" db="EMBL/GenBank/DDBJ databases">
        <title>The genomic sequence of strain Paenibacillus sp. SCIV0701.</title>
        <authorList>
            <person name="Zhao H."/>
        </authorList>
    </citation>
    <scope>NUCLEOTIDE SEQUENCE</scope>
    <source>
        <strain evidence="2">SCIV0701</strain>
    </source>
</reference>
<keyword evidence="1" id="KW-0472">Membrane</keyword>
<dbReference type="Proteomes" id="UP001141950">
    <property type="component" value="Unassembled WGS sequence"/>
</dbReference>
<keyword evidence="1" id="KW-1133">Transmembrane helix</keyword>
<proteinExistence type="predicted"/>
<gene>
    <name evidence="2" type="ORF">NQZ67_22450</name>
</gene>
<feature type="transmembrane region" description="Helical" evidence="1">
    <location>
        <begin position="7"/>
        <end position="24"/>
    </location>
</feature>
<feature type="transmembrane region" description="Helical" evidence="1">
    <location>
        <begin position="66"/>
        <end position="88"/>
    </location>
</feature>
<accession>A0A9X2SCD4</accession>
<dbReference type="RefSeq" id="WP_257450298.1">
    <property type="nucleotide sequence ID" value="NZ_JANIPJ010000018.1"/>
</dbReference>
<name>A0A9X2SCD4_9BACL</name>
<keyword evidence="1" id="KW-0812">Transmembrane</keyword>
<protein>
    <submittedName>
        <fullName evidence="2">Uncharacterized protein</fullName>
    </submittedName>
</protein>
<sequence length="171" mass="19600">MVIKTKRAWWINVLFALLCTFPMYGMLYALVYAFFFIIFLLPLLFGGNIFPVVSERTNELIGLNSLSGWIVLLVLFAIYFLVLEFALVKKYTFTPHGIKFRSNFVNYADIAHVIIYTDRIVIATIMGKELVIKNYKSEQTVIQPIRDGLRSIGLSGKIWRHEPSGNGTLIE</sequence>
<evidence type="ECO:0000256" key="1">
    <source>
        <dbReference type="SAM" id="Phobius"/>
    </source>
</evidence>
<comment type="caution">
    <text evidence="2">The sequence shown here is derived from an EMBL/GenBank/DDBJ whole genome shotgun (WGS) entry which is preliminary data.</text>
</comment>
<organism evidence="2 3">
    <name type="scientific">Paenibacillus soyae</name>
    <dbReference type="NCBI Taxonomy" id="2969249"/>
    <lineage>
        <taxon>Bacteria</taxon>
        <taxon>Bacillati</taxon>
        <taxon>Bacillota</taxon>
        <taxon>Bacilli</taxon>
        <taxon>Bacillales</taxon>
        <taxon>Paenibacillaceae</taxon>
        <taxon>Paenibacillus</taxon>
    </lineage>
</organism>
<feature type="transmembrane region" description="Helical" evidence="1">
    <location>
        <begin position="30"/>
        <end position="54"/>
    </location>
</feature>